<evidence type="ECO:0000313" key="4">
    <source>
        <dbReference type="Proteomes" id="UP000673691"/>
    </source>
</evidence>
<dbReference type="InterPro" id="IPR006073">
    <property type="entry name" value="GTP-bd"/>
</dbReference>
<dbReference type="Pfam" id="PF01926">
    <property type="entry name" value="MMR_HSR1"/>
    <property type="match status" value="1"/>
</dbReference>
<proteinExistence type="predicted"/>
<feature type="region of interest" description="Disordered" evidence="1">
    <location>
        <begin position="130"/>
        <end position="154"/>
    </location>
</feature>
<evidence type="ECO:0000256" key="1">
    <source>
        <dbReference type="SAM" id="MobiDB-lite"/>
    </source>
</evidence>
<dbReference type="Proteomes" id="UP000673691">
    <property type="component" value="Unassembled WGS sequence"/>
</dbReference>
<dbReference type="GO" id="GO:0005525">
    <property type="term" value="F:GTP binding"/>
    <property type="evidence" value="ECO:0007669"/>
    <property type="project" value="InterPro"/>
</dbReference>
<dbReference type="PANTHER" id="PTHR11649">
    <property type="entry name" value="MSS1/TRME-RELATED GTP-BINDING PROTEIN"/>
    <property type="match status" value="1"/>
</dbReference>
<gene>
    <name evidence="3" type="ORF">BJ554DRAFT_2176</name>
</gene>
<dbReference type="AlphaFoldDB" id="A0A8H7ZQK5"/>
<dbReference type="InterPro" id="IPR027417">
    <property type="entry name" value="P-loop_NTPase"/>
</dbReference>
<organism evidence="3 4">
    <name type="scientific">Olpidium bornovanus</name>
    <dbReference type="NCBI Taxonomy" id="278681"/>
    <lineage>
        <taxon>Eukaryota</taxon>
        <taxon>Fungi</taxon>
        <taxon>Fungi incertae sedis</taxon>
        <taxon>Olpidiomycota</taxon>
        <taxon>Olpidiomycotina</taxon>
        <taxon>Olpidiomycetes</taxon>
        <taxon>Olpidiales</taxon>
        <taxon>Olpidiaceae</taxon>
        <taxon>Olpidium</taxon>
    </lineage>
</organism>
<protein>
    <recommendedName>
        <fullName evidence="2">G domain-containing protein</fullName>
    </recommendedName>
</protein>
<accession>A0A8H7ZQK5</accession>
<reference evidence="3 4" key="1">
    <citation type="journal article" name="Sci. Rep.">
        <title>Genome-scale phylogenetic analyses confirm Olpidium as the closest living zoosporic fungus to the non-flagellated, terrestrial fungi.</title>
        <authorList>
            <person name="Chang Y."/>
            <person name="Rochon D."/>
            <person name="Sekimoto S."/>
            <person name="Wang Y."/>
            <person name="Chovatia M."/>
            <person name="Sandor L."/>
            <person name="Salamov A."/>
            <person name="Grigoriev I.V."/>
            <person name="Stajich J.E."/>
            <person name="Spatafora J.W."/>
        </authorList>
    </citation>
    <scope>NUCLEOTIDE SEQUENCE [LARGE SCALE GENOMIC DNA]</scope>
    <source>
        <strain evidence="3">S191</strain>
    </source>
</reference>
<dbReference type="SUPFAM" id="SSF52540">
    <property type="entry name" value="P-loop containing nucleoside triphosphate hydrolases"/>
    <property type="match status" value="1"/>
</dbReference>
<dbReference type="OrthoDB" id="391988at2759"/>
<feature type="region of interest" description="Disordered" evidence="1">
    <location>
        <begin position="1"/>
        <end position="78"/>
    </location>
</feature>
<dbReference type="Gene3D" id="3.40.50.300">
    <property type="entry name" value="P-loop containing nucleotide triphosphate hydrolases"/>
    <property type="match status" value="1"/>
</dbReference>
<comment type="caution">
    <text evidence="3">The sequence shown here is derived from an EMBL/GenBank/DDBJ whole genome shotgun (WGS) entry which is preliminary data.</text>
</comment>
<evidence type="ECO:0000313" key="3">
    <source>
        <dbReference type="EMBL" id="KAG5457736.1"/>
    </source>
</evidence>
<feature type="compositionally biased region" description="Basic and acidic residues" evidence="1">
    <location>
        <begin position="135"/>
        <end position="146"/>
    </location>
</feature>
<dbReference type="EMBL" id="JAEFCI010009561">
    <property type="protein sequence ID" value="KAG5457736.1"/>
    <property type="molecule type" value="Genomic_DNA"/>
</dbReference>
<name>A0A8H7ZQK5_9FUNG</name>
<sequence>MPQQTEGRKSRPVRFQVSRSLPFALKGKGKLRRCRREAPTSGPEPSPPSSNPSSSRDRPHALRSGRSSGEEVLEQSRFRRICGTRPRLAAMPRGASREMPAQRVPLPVSVLLPLRLLAFDVRRPRRCPEGATVRDGADAAAAERRPCTASNPGSSELLQAEAGRYPAEQPPQNLRAYNATVDNCTEEVDFVEEEDLTGEFLEQLEAERLQFMAISPKPATMRYIDEFGLAKPHQIGSGRKRGKYDAKMKHNQREKLGLNNPSQFSLLKRDPIEFPLLYQLKRANSAAEFPDTSEPEVAFIGRSNVGKSSLFNAVVGATTAGLEATGWSVRARGESCPPEVRKRIARVHGRWMFPKAHLPTRASTSSVPGTTQSIDFYRGDARLKPNGTKPIRVIDVPGYGYAEATDDERMRWLALVSGNCFGVPVIIVHVRS</sequence>
<feature type="domain" description="G" evidence="2">
    <location>
        <begin position="296"/>
        <end position="317"/>
    </location>
</feature>
<dbReference type="PANTHER" id="PTHR11649:SF13">
    <property type="entry name" value="ENGB-TYPE G DOMAIN-CONTAINING PROTEIN"/>
    <property type="match status" value="1"/>
</dbReference>
<evidence type="ECO:0000259" key="2">
    <source>
        <dbReference type="Pfam" id="PF01926"/>
    </source>
</evidence>
<keyword evidence="4" id="KW-1185">Reference proteome</keyword>